<proteinExistence type="predicted"/>
<feature type="region of interest" description="Disordered" evidence="1">
    <location>
        <begin position="1"/>
        <end position="44"/>
    </location>
</feature>
<protein>
    <submittedName>
        <fullName evidence="2">Uncharacterized protein</fullName>
    </submittedName>
</protein>
<evidence type="ECO:0000313" key="3">
    <source>
        <dbReference type="Proteomes" id="UP001479436"/>
    </source>
</evidence>
<gene>
    <name evidence="2" type="ORF">K7432_010409</name>
</gene>
<reference evidence="2 3" key="1">
    <citation type="submission" date="2023-04" db="EMBL/GenBank/DDBJ databases">
        <title>Genome of Basidiobolus ranarum AG-B5.</title>
        <authorList>
            <person name="Stajich J.E."/>
            <person name="Carter-House D."/>
            <person name="Gryganskyi A."/>
        </authorList>
    </citation>
    <scope>NUCLEOTIDE SEQUENCE [LARGE SCALE GENOMIC DNA]</scope>
    <source>
        <strain evidence="2 3">AG-B5</strain>
    </source>
</reference>
<dbReference type="Proteomes" id="UP001479436">
    <property type="component" value="Unassembled WGS sequence"/>
</dbReference>
<feature type="compositionally biased region" description="Polar residues" evidence="1">
    <location>
        <begin position="174"/>
        <end position="185"/>
    </location>
</feature>
<feature type="compositionally biased region" description="Basic and acidic residues" evidence="1">
    <location>
        <begin position="1"/>
        <end position="12"/>
    </location>
</feature>
<feature type="region of interest" description="Disordered" evidence="1">
    <location>
        <begin position="157"/>
        <end position="186"/>
    </location>
</feature>
<name>A0ABR2WNS6_9FUNG</name>
<evidence type="ECO:0000256" key="1">
    <source>
        <dbReference type="SAM" id="MobiDB-lite"/>
    </source>
</evidence>
<dbReference type="EMBL" id="JASJQH010000716">
    <property type="protein sequence ID" value="KAK9763163.1"/>
    <property type="molecule type" value="Genomic_DNA"/>
</dbReference>
<comment type="caution">
    <text evidence="2">The sequence shown here is derived from an EMBL/GenBank/DDBJ whole genome shotgun (WGS) entry which is preliminary data.</text>
</comment>
<sequence length="291" mass="32527">MEGNSKKTADRSRSKRRNKKGTYSPEDLERSSTKHSEDVVDDSHLQDKLKKLAVGDPPSPVAGVTTHTVFVNYSSNTPAKEAVAAATTLENKTQRTKDPFQSKFLTGPVTRRNRSLSPNNTTLNVFASAVQPANAHLLSSSNPENQPSPVFLAASNETHKTRSSSAEKDDHTPPKNSKQTPNLSRTQHKLMVQRQHFLAEDEKSLLHPKNQIRLSREMERINREYTSLQMFEDPLTESLSRTMERKRREVVGSSHASNVLRFSAPNGADNRFLPERANTASVAVSRFLARD</sequence>
<organism evidence="2 3">
    <name type="scientific">Basidiobolus ranarum</name>
    <dbReference type="NCBI Taxonomy" id="34480"/>
    <lineage>
        <taxon>Eukaryota</taxon>
        <taxon>Fungi</taxon>
        <taxon>Fungi incertae sedis</taxon>
        <taxon>Zoopagomycota</taxon>
        <taxon>Entomophthoromycotina</taxon>
        <taxon>Basidiobolomycetes</taxon>
        <taxon>Basidiobolales</taxon>
        <taxon>Basidiobolaceae</taxon>
        <taxon>Basidiobolus</taxon>
    </lineage>
</organism>
<dbReference type="InterPro" id="IPR018857">
    <property type="entry name" value="TORC1_cplx_su_TCO89"/>
</dbReference>
<evidence type="ECO:0000313" key="2">
    <source>
        <dbReference type="EMBL" id="KAK9763163.1"/>
    </source>
</evidence>
<keyword evidence="3" id="KW-1185">Reference proteome</keyword>
<accession>A0ABR2WNS6</accession>
<feature type="compositionally biased region" description="Basic and acidic residues" evidence="1">
    <location>
        <begin position="27"/>
        <end position="44"/>
    </location>
</feature>
<dbReference type="Pfam" id="PF10452">
    <property type="entry name" value="TCO89"/>
    <property type="match status" value="1"/>
</dbReference>
<feature type="compositionally biased region" description="Basic and acidic residues" evidence="1">
    <location>
        <begin position="157"/>
        <end position="173"/>
    </location>
</feature>